<keyword evidence="5" id="KW-0472">Membrane</keyword>
<dbReference type="EC" id="3.1.4.-" evidence="4"/>
<keyword evidence="5" id="KW-1133">Transmembrane helix</keyword>
<dbReference type="InterPro" id="IPR002073">
    <property type="entry name" value="PDEase_catalytic_dom"/>
</dbReference>
<evidence type="ECO:0000313" key="8">
    <source>
        <dbReference type="Proteomes" id="UP001211907"/>
    </source>
</evidence>
<reference evidence="7" key="1">
    <citation type="submission" date="2020-05" db="EMBL/GenBank/DDBJ databases">
        <title>Phylogenomic resolution of chytrid fungi.</title>
        <authorList>
            <person name="Stajich J.E."/>
            <person name="Amses K."/>
            <person name="Simmons R."/>
            <person name="Seto K."/>
            <person name="Myers J."/>
            <person name="Bonds A."/>
            <person name="Quandt C.A."/>
            <person name="Barry K."/>
            <person name="Liu P."/>
            <person name="Grigoriev I."/>
            <person name="Longcore J.E."/>
            <person name="James T.Y."/>
        </authorList>
    </citation>
    <scope>NUCLEOTIDE SEQUENCE</scope>
    <source>
        <strain evidence="7">JEL0513</strain>
    </source>
</reference>
<proteinExistence type="inferred from homology"/>
<gene>
    <name evidence="7" type="primary">PDE8A</name>
    <name evidence="7" type="ORF">HK100_001218</name>
</gene>
<keyword evidence="2 4" id="KW-0378">Hydrolase</keyword>
<evidence type="ECO:0000259" key="6">
    <source>
        <dbReference type="PROSITE" id="PS51845"/>
    </source>
</evidence>
<keyword evidence="8" id="KW-1185">Reference proteome</keyword>
<feature type="non-terminal residue" evidence="7">
    <location>
        <position position="686"/>
    </location>
</feature>
<dbReference type="PROSITE" id="PS51845">
    <property type="entry name" value="PDEASE_I_2"/>
    <property type="match status" value="1"/>
</dbReference>
<dbReference type="GO" id="GO:0007165">
    <property type="term" value="P:signal transduction"/>
    <property type="evidence" value="ECO:0007669"/>
    <property type="project" value="InterPro"/>
</dbReference>
<feature type="domain" description="PDEase" evidence="6">
    <location>
        <begin position="446"/>
        <end position="686"/>
    </location>
</feature>
<dbReference type="CDD" id="cd00077">
    <property type="entry name" value="HDc"/>
    <property type="match status" value="1"/>
</dbReference>
<dbReference type="Proteomes" id="UP001211907">
    <property type="component" value="Unassembled WGS sequence"/>
</dbReference>
<keyword evidence="5" id="KW-0812">Transmembrane</keyword>
<dbReference type="Gene3D" id="1.10.1300.10">
    <property type="entry name" value="3'5'-cyclic nucleotide phosphodiesterase, catalytic domain"/>
    <property type="match status" value="2"/>
</dbReference>
<dbReference type="Pfam" id="PF00233">
    <property type="entry name" value="PDEase_I"/>
    <property type="match status" value="1"/>
</dbReference>
<feature type="binding site" evidence="3">
    <location>
        <position position="459"/>
    </location>
    <ligand>
        <name>Zn(2+)</name>
        <dbReference type="ChEBI" id="CHEBI:29105"/>
        <label>2</label>
    </ligand>
</feature>
<evidence type="ECO:0000256" key="5">
    <source>
        <dbReference type="SAM" id="Phobius"/>
    </source>
</evidence>
<evidence type="ECO:0000256" key="4">
    <source>
        <dbReference type="RuleBase" id="RU363067"/>
    </source>
</evidence>
<dbReference type="InterPro" id="IPR036971">
    <property type="entry name" value="PDEase_catalytic_dom_sf"/>
</dbReference>
<evidence type="ECO:0000256" key="1">
    <source>
        <dbReference type="ARBA" id="ARBA00022723"/>
    </source>
</evidence>
<comment type="similarity">
    <text evidence="4">Belongs to the cyclic nucleotide phosphodiesterase family.</text>
</comment>
<evidence type="ECO:0000256" key="2">
    <source>
        <dbReference type="ARBA" id="ARBA00022801"/>
    </source>
</evidence>
<dbReference type="InterPro" id="IPR003607">
    <property type="entry name" value="HD/PDEase_dom"/>
</dbReference>
<dbReference type="GO" id="GO:0046872">
    <property type="term" value="F:metal ion binding"/>
    <property type="evidence" value="ECO:0007669"/>
    <property type="project" value="UniProtKB-KW"/>
</dbReference>
<dbReference type="AlphaFoldDB" id="A0AAD5XB73"/>
<dbReference type="PRINTS" id="PR00387">
    <property type="entry name" value="PDIESTERASE1"/>
</dbReference>
<dbReference type="InterPro" id="IPR023174">
    <property type="entry name" value="PDEase_CS"/>
</dbReference>
<keyword evidence="1 3" id="KW-0479">Metal-binding</keyword>
<dbReference type="EMBL" id="JADGJH010001264">
    <property type="protein sequence ID" value="KAJ3115876.1"/>
    <property type="molecule type" value="Genomic_DNA"/>
</dbReference>
<dbReference type="PANTHER" id="PTHR11347">
    <property type="entry name" value="CYCLIC NUCLEOTIDE PHOSPHODIESTERASE"/>
    <property type="match status" value="1"/>
</dbReference>
<organism evidence="7 8">
    <name type="scientific">Physocladia obscura</name>
    <dbReference type="NCBI Taxonomy" id="109957"/>
    <lineage>
        <taxon>Eukaryota</taxon>
        <taxon>Fungi</taxon>
        <taxon>Fungi incertae sedis</taxon>
        <taxon>Chytridiomycota</taxon>
        <taxon>Chytridiomycota incertae sedis</taxon>
        <taxon>Chytridiomycetes</taxon>
        <taxon>Chytridiales</taxon>
        <taxon>Chytriomycetaceae</taxon>
        <taxon>Physocladia</taxon>
    </lineage>
</organism>
<feature type="binding site" evidence="3">
    <location>
        <position position="459"/>
    </location>
    <ligand>
        <name>Zn(2+)</name>
        <dbReference type="ChEBI" id="CHEBI:29105"/>
        <label>1</label>
    </ligand>
</feature>
<dbReference type="InterPro" id="IPR023088">
    <property type="entry name" value="PDEase"/>
</dbReference>
<evidence type="ECO:0000313" key="7">
    <source>
        <dbReference type="EMBL" id="KAJ3115876.1"/>
    </source>
</evidence>
<comment type="cofactor">
    <cofactor evidence="4">
        <name>a divalent metal cation</name>
        <dbReference type="ChEBI" id="CHEBI:60240"/>
    </cofactor>
    <text evidence="4">Binds 2 divalent metal cations per subunit. Site 1 may preferentially bind zinc ions, while site 2 has a preference for magnesium and/or manganese ions.</text>
</comment>
<comment type="caution">
    <text evidence="7">The sequence shown here is derived from an EMBL/GenBank/DDBJ whole genome shotgun (WGS) entry which is preliminary data.</text>
</comment>
<dbReference type="PROSITE" id="PS00126">
    <property type="entry name" value="PDEASE_I_1"/>
    <property type="match status" value="1"/>
</dbReference>
<name>A0AAD5XB73_9FUNG</name>
<protein>
    <recommendedName>
        <fullName evidence="4">Phosphodiesterase</fullName>
        <ecNumber evidence="4">3.1.4.-</ecNumber>
    </recommendedName>
</protein>
<dbReference type="SUPFAM" id="SSF109604">
    <property type="entry name" value="HD-domain/PDEase-like"/>
    <property type="match status" value="1"/>
</dbReference>
<feature type="binding site" evidence="3">
    <location>
        <position position="592"/>
    </location>
    <ligand>
        <name>Zn(2+)</name>
        <dbReference type="ChEBI" id="CHEBI:29105"/>
        <label>1</label>
    </ligand>
</feature>
<sequence>MTATASNQVNGGLSKESAHSSFASTIFSSGPEILLEPPPSSSSYTPSSLIPTADQKQAPMYFGASHSNMSKINSNLYSSGISEEIEIIRGSIQLQMASHYVWFGAILISLHFTEWTYIYFWTFPMYLSLMTINIQTGIVNLQTHILGSTILFIIEYISLSLLRFNLPIPNFLPSQTTIYREDVLCSSIPSGILFRVITGSSSICQIGYTSVVTFSEEATLIVGIVLAALCLLSLEGYIHEYAVNLVMRSQNLTKLTRQNQSLKTKLAAAAAVAGRKDANLDLDSPITKVVKSIRMMQDSYHLDVDVMESLDYAVQILTSNQGLFTPDLDFGGGTAVDNDVKNWLNAMIVPKGDGSSSAKIVVGVGGGDIAIPALDKNSRISSISRTLPILGSNELKIAELLSTIDSWDFDLFELEKLTSSTPLYHLSMAIFEYHGFIEEFDLDEVVEIFAAMIAAAVHDVDHPGFTNAYMISSSSPLALRYNDTAVLENHHCAKAFEIMTAHPNCNILHNFSVEKFKAIRGYIVSMVLATDMANHFEFIAKFKIKVNNGMTQKNGPGISGVGGLSDKGNNGLNFDDAKDRQLTLNIFIKCGDISNAAKNLTVCKKWAGKIMDEFFKQGDEERKNGYPISMFMDRKTTSIPKCQVGFVDYVVIPLYEGLDAFLRSSNLEFVAMTNLINNRDHWKELL</sequence>
<feature type="binding site" evidence="3">
    <location>
        <position position="458"/>
    </location>
    <ligand>
        <name>Zn(2+)</name>
        <dbReference type="ChEBI" id="CHEBI:29105"/>
        <label>1</label>
    </ligand>
</feature>
<feature type="transmembrane region" description="Helical" evidence="5">
    <location>
        <begin position="100"/>
        <end position="121"/>
    </location>
</feature>
<evidence type="ECO:0000256" key="3">
    <source>
        <dbReference type="PIRSR" id="PIRSR623088-3"/>
    </source>
</evidence>
<dbReference type="GO" id="GO:0004114">
    <property type="term" value="F:3',5'-cyclic-nucleotide phosphodiesterase activity"/>
    <property type="evidence" value="ECO:0007669"/>
    <property type="project" value="InterPro"/>
</dbReference>
<accession>A0AAD5XB73</accession>